<reference evidence="2 3" key="1">
    <citation type="submission" date="2024-01" db="EMBL/GenBank/DDBJ databases">
        <title>Genome assemblies of Stephania.</title>
        <authorList>
            <person name="Yang L."/>
        </authorList>
    </citation>
    <scope>NUCLEOTIDE SEQUENCE [LARGE SCALE GENOMIC DNA]</scope>
    <source>
        <strain evidence="2">QJT</strain>
        <tissue evidence="2">Leaf</tissue>
    </source>
</reference>
<comment type="caution">
    <text evidence="2">The sequence shown here is derived from an EMBL/GenBank/DDBJ whole genome shotgun (WGS) entry which is preliminary data.</text>
</comment>
<evidence type="ECO:0000313" key="3">
    <source>
        <dbReference type="Proteomes" id="UP001417504"/>
    </source>
</evidence>
<evidence type="ECO:0000256" key="1">
    <source>
        <dbReference type="SAM" id="MobiDB-lite"/>
    </source>
</evidence>
<feature type="compositionally biased region" description="Basic and acidic residues" evidence="1">
    <location>
        <begin position="82"/>
        <end position="104"/>
    </location>
</feature>
<sequence length="104" mass="11914">MLYYFAERKWTKIGRQLLDARRRTRRSRRGGGQGDEGFDDEQGPKARRRAGADEGFDDNEGRRERGAEEDEETRASTIMRAGAEEKQSRRGCDADEGDNREMGV</sequence>
<evidence type="ECO:0000313" key="2">
    <source>
        <dbReference type="EMBL" id="KAK9144770.1"/>
    </source>
</evidence>
<name>A0AAP0K3N2_9MAGN</name>
<protein>
    <submittedName>
        <fullName evidence="2">Uncharacterized protein</fullName>
    </submittedName>
</protein>
<feature type="region of interest" description="Disordered" evidence="1">
    <location>
        <begin position="17"/>
        <end position="104"/>
    </location>
</feature>
<gene>
    <name evidence="2" type="ORF">Sjap_004673</name>
</gene>
<dbReference type="Proteomes" id="UP001417504">
    <property type="component" value="Unassembled WGS sequence"/>
</dbReference>
<dbReference type="EMBL" id="JBBNAE010000002">
    <property type="protein sequence ID" value="KAK9144770.1"/>
    <property type="molecule type" value="Genomic_DNA"/>
</dbReference>
<accession>A0AAP0K3N2</accession>
<proteinExistence type="predicted"/>
<dbReference type="AlphaFoldDB" id="A0AAP0K3N2"/>
<organism evidence="2 3">
    <name type="scientific">Stephania japonica</name>
    <dbReference type="NCBI Taxonomy" id="461633"/>
    <lineage>
        <taxon>Eukaryota</taxon>
        <taxon>Viridiplantae</taxon>
        <taxon>Streptophyta</taxon>
        <taxon>Embryophyta</taxon>
        <taxon>Tracheophyta</taxon>
        <taxon>Spermatophyta</taxon>
        <taxon>Magnoliopsida</taxon>
        <taxon>Ranunculales</taxon>
        <taxon>Menispermaceae</taxon>
        <taxon>Menispermoideae</taxon>
        <taxon>Cissampelideae</taxon>
        <taxon>Stephania</taxon>
    </lineage>
</organism>
<keyword evidence="3" id="KW-1185">Reference proteome</keyword>